<feature type="compositionally biased region" description="Basic and acidic residues" evidence="1">
    <location>
        <begin position="426"/>
        <end position="435"/>
    </location>
</feature>
<dbReference type="EMBL" id="CAXLJL010000279">
    <property type="protein sequence ID" value="CAL5136011.1"/>
    <property type="molecule type" value="Genomic_DNA"/>
</dbReference>
<feature type="region of interest" description="Disordered" evidence="1">
    <location>
        <begin position="404"/>
        <end position="455"/>
    </location>
</feature>
<feature type="region of interest" description="Disordered" evidence="1">
    <location>
        <begin position="493"/>
        <end position="514"/>
    </location>
</feature>
<sequence>MGVWSCTLPRRTSVCNRRSDDRGIKPVSVCPSLATGTDSTICRFQKDPSECYIPADTLEGISNRLTTFDREMDTTNDASAGVESLRTATARMTMAEGLNGVLDGRDVAIMTKAHVNGDGRFGCTNEQENEYSELETCLKENNEPENSAEHEVLTEAERQPPALETEQMSGKLHSKLAAFEWAHSLFAQAAVNYDLSKEQPNSILDDHFARIWKKRAHSMMLEDKYEGIPPEKRKQHTRVHGSVQYDGERRMRTGRDHRPGDLFSSSDSLREWRSITGRNSYTLPVSVQAEPIRLEWRSQQEFYASTGANQAVSNPYSECTELISPGTRKKPMAGLVKHGQSAPRPVVYYHHHHHYHHYFHHWCHSREQNTQDSFSNQLPFHSFVANGTTHKCLLSEHDNSFRPSGGSWIDGDLPRRMWKDASGSENRPEKKDRADMNSTSSGLSQFGSVHSSSTFSTYQGCKKCWKMGFERDGHHRRCSSAPAVSVVIHSNPVTNSSRTRSPATRCSDNFEPSRAVQEVPRNSVDKSIPLVFGNSSPLICLPSTAEPHSGLVIVYTLPGYWLPNLLFVEQNSLTLGAYKRLTGTRSSSLKNVTQPKYSFEEAGAFCNATATVWSNKQKSRVKFSILSYGVEILTSERVHAHAVWVNLAWEFDPGVVYNELTEDSAQIPLWNGLVWGKIELD</sequence>
<gene>
    <name evidence="2" type="ORF">CDAUBV1_LOCUS10111</name>
</gene>
<reference evidence="2" key="1">
    <citation type="submission" date="2024-06" db="EMBL/GenBank/DDBJ databases">
        <authorList>
            <person name="Liu X."/>
            <person name="Lenzi L."/>
            <person name="Haldenby T S."/>
            <person name="Uol C."/>
        </authorList>
    </citation>
    <scope>NUCLEOTIDE SEQUENCE</scope>
</reference>
<organism evidence="2 3">
    <name type="scientific">Calicophoron daubneyi</name>
    <name type="common">Rumen fluke</name>
    <name type="synonym">Paramphistomum daubneyi</name>
    <dbReference type="NCBI Taxonomy" id="300641"/>
    <lineage>
        <taxon>Eukaryota</taxon>
        <taxon>Metazoa</taxon>
        <taxon>Spiralia</taxon>
        <taxon>Lophotrochozoa</taxon>
        <taxon>Platyhelminthes</taxon>
        <taxon>Trematoda</taxon>
        <taxon>Digenea</taxon>
        <taxon>Plagiorchiida</taxon>
        <taxon>Pronocephalata</taxon>
        <taxon>Paramphistomoidea</taxon>
        <taxon>Paramphistomidae</taxon>
        <taxon>Calicophoron</taxon>
    </lineage>
</organism>
<dbReference type="AlphaFoldDB" id="A0AAV2TGJ4"/>
<evidence type="ECO:0000313" key="3">
    <source>
        <dbReference type="Proteomes" id="UP001497525"/>
    </source>
</evidence>
<comment type="caution">
    <text evidence="2">The sequence shown here is derived from an EMBL/GenBank/DDBJ whole genome shotgun (WGS) entry which is preliminary data.</text>
</comment>
<feature type="compositionally biased region" description="Polar residues" evidence="1">
    <location>
        <begin position="493"/>
        <end position="507"/>
    </location>
</feature>
<dbReference type="Proteomes" id="UP001497525">
    <property type="component" value="Unassembled WGS sequence"/>
</dbReference>
<proteinExistence type="predicted"/>
<protein>
    <submittedName>
        <fullName evidence="2">Uncharacterized protein</fullName>
    </submittedName>
</protein>
<accession>A0AAV2TGJ4</accession>
<evidence type="ECO:0000256" key="1">
    <source>
        <dbReference type="SAM" id="MobiDB-lite"/>
    </source>
</evidence>
<feature type="compositionally biased region" description="Polar residues" evidence="1">
    <location>
        <begin position="436"/>
        <end position="455"/>
    </location>
</feature>
<name>A0AAV2TGJ4_CALDB</name>
<evidence type="ECO:0000313" key="2">
    <source>
        <dbReference type="EMBL" id="CAL5136011.1"/>
    </source>
</evidence>